<keyword evidence="1" id="KW-0472">Membrane</keyword>
<dbReference type="InterPro" id="IPR010721">
    <property type="entry name" value="UstE-like"/>
</dbReference>
<dbReference type="Pfam" id="PF06966">
    <property type="entry name" value="DUF1295"/>
    <property type="match status" value="1"/>
</dbReference>
<sequence>MDADNGMIESNPLPLVLEGYFAMMVVMVILWFVQRRIKNAAVAEVGFCLGLVSVVAGYTVQTISGIERTLLVLMLVVLYAGRLGHHILVNRVIGKEEDSRYRRLRKSWGSSEAFNMFLYFQMQAVAVAVFSLPFLVVLWNPRPPTSMVELIGLLIWGIAVAGEARADRQLAHFRADPSNEGRVCRDGLWRYSRHPNYFFDWLHWWSYVVMTLGASGWIFTWVGPIVMGWLLLKVTGIPPNETDALERFGEDYRIYRLTTNAFIPGAPKKL</sequence>
<keyword evidence="1" id="KW-1133">Transmembrane helix</keyword>
<dbReference type="PROSITE" id="PS50244">
    <property type="entry name" value="S5A_REDUCTASE"/>
    <property type="match status" value="1"/>
</dbReference>
<proteinExistence type="predicted"/>
<dbReference type="STRING" id="1715989.NITINOP_0817"/>
<evidence type="ECO:0000313" key="3">
    <source>
        <dbReference type="Proteomes" id="UP000066284"/>
    </source>
</evidence>
<dbReference type="GO" id="GO:0016020">
    <property type="term" value="C:membrane"/>
    <property type="evidence" value="ECO:0007669"/>
    <property type="project" value="TreeGrafter"/>
</dbReference>
<dbReference type="PANTHER" id="PTHR32251">
    <property type="entry name" value="3-OXO-5-ALPHA-STEROID 4-DEHYDROGENASE"/>
    <property type="match status" value="1"/>
</dbReference>
<evidence type="ECO:0000313" key="2">
    <source>
        <dbReference type="EMBL" id="CUQ65792.1"/>
    </source>
</evidence>
<dbReference type="EMBL" id="LN885086">
    <property type="protein sequence ID" value="CUQ65792.1"/>
    <property type="molecule type" value="Genomic_DNA"/>
</dbReference>
<feature type="transmembrane region" description="Helical" evidence="1">
    <location>
        <begin position="114"/>
        <end position="139"/>
    </location>
</feature>
<feature type="transmembrane region" description="Helical" evidence="1">
    <location>
        <begin position="40"/>
        <end position="58"/>
    </location>
</feature>
<dbReference type="KEGG" id="nio:NITINOP_0817"/>
<evidence type="ECO:0000256" key="1">
    <source>
        <dbReference type="SAM" id="Phobius"/>
    </source>
</evidence>
<dbReference type="Proteomes" id="UP000066284">
    <property type="component" value="Chromosome 1"/>
</dbReference>
<keyword evidence="1" id="KW-0812">Transmembrane</keyword>
<accession>A0A0S4KR50</accession>
<gene>
    <name evidence="2" type="ORF">NITINOP_0817</name>
</gene>
<keyword evidence="3" id="KW-1185">Reference proteome</keyword>
<organism evidence="2 3">
    <name type="scientific">Candidatus Nitrospira inopinata</name>
    <dbReference type="NCBI Taxonomy" id="1715989"/>
    <lineage>
        <taxon>Bacteria</taxon>
        <taxon>Pseudomonadati</taxon>
        <taxon>Nitrospirota</taxon>
        <taxon>Nitrospiria</taxon>
        <taxon>Nitrospirales</taxon>
        <taxon>Nitrospiraceae</taxon>
        <taxon>Nitrospira</taxon>
    </lineage>
</organism>
<dbReference type="PANTHER" id="PTHR32251:SF17">
    <property type="entry name" value="STEROID 5-ALPHA REDUCTASE C-TERMINAL DOMAIN-CONTAINING PROTEIN"/>
    <property type="match status" value="1"/>
</dbReference>
<feature type="transmembrane region" description="Helical" evidence="1">
    <location>
        <begin position="204"/>
        <end position="232"/>
    </location>
</feature>
<feature type="transmembrane region" description="Helical" evidence="1">
    <location>
        <begin position="12"/>
        <end position="33"/>
    </location>
</feature>
<dbReference type="RefSeq" id="WP_231908722.1">
    <property type="nucleotide sequence ID" value="NZ_LN885086.1"/>
</dbReference>
<dbReference type="AlphaFoldDB" id="A0A0S4KR50"/>
<protein>
    <submittedName>
        <fullName evidence="2">Uncharacterized protein</fullName>
    </submittedName>
</protein>
<name>A0A0S4KR50_9BACT</name>
<feature type="transmembrane region" description="Helical" evidence="1">
    <location>
        <begin position="70"/>
        <end position="93"/>
    </location>
</feature>
<reference evidence="3" key="1">
    <citation type="submission" date="2015-09" db="EMBL/GenBank/DDBJ databases">
        <authorList>
            <person name="Daims H."/>
        </authorList>
    </citation>
    <scope>NUCLEOTIDE SEQUENCE [LARGE SCALE GENOMIC DNA]</scope>
</reference>
<dbReference type="Gene3D" id="1.20.120.1630">
    <property type="match status" value="1"/>
</dbReference>